<organism evidence="2 3">
    <name type="scientific">Hirundo rustica rustica</name>
    <dbReference type="NCBI Taxonomy" id="333673"/>
    <lineage>
        <taxon>Eukaryota</taxon>
        <taxon>Metazoa</taxon>
        <taxon>Chordata</taxon>
        <taxon>Craniata</taxon>
        <taxon>Vertebrata</taxon>
        <taxon>Euteleostomi</taxon>
        <taxon>Archelosauria</taxon>
        <taxon>Archosauria</taxon>
        <taxon>Dinosauria</taxon>
        <taxon>Saurischia</taxon>
        <taxon>Theropoda</taxon>
        <taxon>Coelurosauria</taxon>
        <taxon>Aves</taxon>
        <taxon>Neognathae</taxon>
        <taxon>Neoaves</taxon>
        <taxon>Telluraves</taxon>
        <taxon>Australaves</taxon>
        <taxon>Passeriformes</taxon>
        <taxon>Sylvioidea</taxon>
        <taxon>Hirundinidae</taxon>
        <taxon>Hirundo</taxon>
    </lineage>
</organism>
<dbReference type="STRING" id="333673.A0A3M0K5R0"/>
<dbReference type="EMBL" id="QRBI01000120">
    <property type="protein sequence ID" value="RMC06410.1"/>
    <property type="molecule type" value="Genomic_DNA"/>
</dbReference>
<name>A0A3M0K5R0_HIRRU</name>
<gene>
    <name evidence="2" type="ORF">DUI87_15844</name>
</gene>
<feature type="region of interest" description="Disordered" evidence="1">
    <location>
        <begin position="34"/>
        <end position="92"/>
    </location>
</feature>
<evidence type="ECO:0000313" key="3">
    <source>
        <dbReference type="Proteomes" id="UP000269221"/>
    </source>
</evidence>
<dbReference type="AlphaFoldDB" id="A0A3M0K5R0"/>
<proteinExistence type="predicted"/>
<keyword evidence="3" id="KW-1185">Reference proteome</keyword>
<evidence type="ECO:0000313" key="2">
    <source>
        <dbReference type="EMBL" id="RMC06410.1"/>
    </source>
</evidence>
<reference evidence="2 3" key="1">
    <citation type="submission" date="2018-07" db="EMBL/GenBank/DDBJ databases">
        <title>A high quality draft genome assembly of the barn swallow (H. rustica rustica).</title>
        <authorList>
            <person name="Formenti G."/>
            <person name="Chiara M."/>
            <person name="Poveda L."/>
            <person name="Francoijs K.-J."/>
            <person name="Bonisoli-Alquati A."/>
            <person name="Canova L."/>
            <person name="Gianfranceschi L."/>
            <person name="Horner D.S."/>
            <person name="Saino N."/>
        </authorList>
    </citation>
    <scope>NUCLEOTIDE SEQUENCE [LARGE SCALE GENOMIC DNA]</scope>
    <source>
        <strain evidence="2">Chelidonia</strain>
        <tissue evidence="2">Blood</tissue>
    </source>
</reference>
<sequence length="352" mass="40186">MVLCSLALKFGPCTGSSSTATATILPGVINQGWRGEERRGEERRGEERRGEERRGEERRGEERRGEERRGEERRGEERRGEERRGEERRGEERGGYTLVHPCCQLPAKPSTPVAVGGLQRKLYGVPIATLQYLKEAYSKAREGIFIRNCSDRTRSNGYRLKDRNFRLDFGKKFFTVRVVRYGNRLPREAVDDPDSVLGHTGQNEPCIDTPGGWDSVQRDLGKKWAHGSLVEFEKTKCKVLHLDQDNPCYRSRLGHEWIRSSPVKKDLGCCPVSLTLQSKSYFLKRRKSTGCLKTALNKQEFKMHMKSNSHGRSSASCQQHFIDNFVVSSQPKRQLKAVKNSLMLVLICQVLE</sequence>
<dbReference type="OrthoDB" id="62528at2759"/>
<accession>A0A3M0K5R0</accession>
<protein>
    <submittedName>
        <fullName evidence="2">Uncharacterized protein</fullName>
    </submittedName>
</protein>
<dbReference type="Proteomes" id="UP000269221">
    <property type="component" value="Unassembled WGS sequence"/>
</dbReference>
<comment type="caution">
    <text evidence="2">The sequence shown here is derived from an EMBL/GenBank/DDBJ whole genome shotgun (WGS) entry which is preliminary data.</text>
</comment>
<evidence type="ECO:0000256" key="1">
    <source>
        <dbReference type="SAM" id="MobiDB-lite"/>
    </source>
</evidence>